<dbReference type="PANTHER" id="PTHR46847:SF1">
    <property type="entry name" value="D-ALLOSE-BINDING PERIPLASMIC PROTEIN-RELATED"/>
    <property type="match status" value="1"/>
</dbReference>
<protein>
    <submittedName>
        <fullName evidence="6">Substrate-binding domain-containing protein</fullName>
    </submittedName>
</protein>
<dbReference type="InterPro" id="IPR028082">
    <property type="entry name" value="Peripla_BP_I"/>
</dbReference>
<feature type="chain" id="PRO_5046976902" evidence="4">
    <location>
        <begin position="26"/>
        <end position="362"/>
    </location>
</feature>
<dbReference type="Gene3D" id="3.40.50.2300">
    <property type="match status" value="2"/>
</dbReference>
<evidence type="ECO:0000259" key="5">
    <source>
        <dbReference type="Pfam" id="PF13407"/>
    </source>
</evidence>
<comment type="similarity">
    <text evidence="2">Belongs to the bacterial solute-binding protein 2 family.</text>
</comment>
<gene>
    <name evidence="6" type="ORF">KOI35_30910</name>
</gene>
<dbReference type="Proteomes" id="UP001519654">
    <property type="component" value="Unassembled WGS sequence"/>
</dbReference>
<evidence type="ECO:0000256" key="1">
    <source>
        <dbReference type="ARBA" id="ARBA00004196"/>
    </source>
</evidence>
<comment type="caution">
    <text evidence="6">The sequence shown here is derived from an EMBL/GenBank/DDBJ whole genome shotgun (WGS) entry which is preliminary data.</text>
</comment>
<dbReference type="Pfam" id="PF13407">
    <property type="entry name" value="Peripla_BP_4"/>
    <property type="match status" value="1"/>
</dbReference>
<reference evidence="6 7" key="1">
    <citation type="submission" date="2021-06" db="EMBL/GenBank/DDBJ databases">
        <title>Actinoplanes lichenicola sp. nov., and Actinoplanes ovalisporus sp. nov., isolated from lichen in Thailand.</title>
        <authorList>
            <person name="Saeng-In P."/>
            <person name="Kanchanasin P."/>
            <person name="Yuki M."/>
            <person name="Kudo T."/>
            <person name="Ohkuma M."/>
            <person name="Phongsopitanun W."/>
            <person name="Tanasupawat S."/>
        </authorList>
    </citation>
    <scope>NUCLEOTIDE SEQUENCE [LARGE SCALE GENOMIC DNA]</scope>
    <source>
        <strain evidence="6 7">NBRC 110975</strain>
    </source>
</reference>
<evidence type="ECO:0000256" key="4">
    <source>
        <dbReference type="SAM" id="SignalP"/>
    </source>
</evidence>
<feature type="domain" description="Periplasmic binding protein" evidence="5">
    <location>
        <begin position="46"/>
        <end position="322"/>
    </location>
</feature>
<proteinExistence type="inferred from homology"/>
<evidence type="ECO:0000256" key="2">
    <source>
        <dbReference type="ARBA" id="ARBA00007639"/>
    </source>
</evidence>
<sequence>MTRTPRARRAITALAAAGTLVVGLAACGSGSTDAGSAGGSDKAKVTLILKDLQNPFFTALADGAKAEAAKDGVELTVVAAKKDGDEQGQIDEIESAVLKGQNGILILPSGPAVNKAMNDARAQGVTVIALDTPPDPIDTADITFATDNFEAGKLIGEWSKAFMASKPATIAMLDQFSDRTIQTDLNRDQGFLEGMGIDLADKTKKGDEAKTGTYGDGGTYTIACQEPTTGAEDGGRTAMENCLTKNKNINLVYTINEPSAAGAYKALQAAGLQDKVTIVSIDGSCAGVENVSKGVIAATSQQYPVKMAELGVKAIADKVAGKALPAVTDGLNFYNTGTALITDKAEDGVKSITTADGSKICW</sequence>
<feature type="signal peptide" evidence="4">
    <location>
        <begin position="1"/>
        <end position="25"/>
    </location>
</feature>
<evidence type="ECO:0000313" key="6">
    <source>
        <dbReference type="EMBL" id="MBU2667931.1"/>
    </source>
</evidence>
<keyword evidence="3 4" id="KW-0732">Signal</keyword>
<evidence type="ECO:0000256" key="3">
    <source>
        <dbReference type="ARBA" id="ARBA00022729"/>
    </source>
</evidence>
<dbReference type="PANTHER" id="PTHR46847">
    <property type="entry name" value="D-ALLOSE-BINDING PERIPLASMIC PROTEIN-RELATED"/>
    <property type="match status" value="1"/>
</dbReference>
<evidence type="ECO:0000313" key="7">
    <source>
        <dbReference type="Proteomes" id="UP001519654"/>
    </source>
</evidence>
<organism evidence="6 7">
    <name type="scientific">Paractinoplanes bogorensis</name>
    <dbReference type="NCBI Taxonomy" id="1610840"/>
    <lineage>
        <taxon>Bacteria</taxon>
        <taxon>Bacillati</taxon>
        <taxon>Actinomycetota</taxon>
        <taxon>Actinomycetes</taxon>
        <taxon>Micromonosporales</taxon>
        <taxon>Micromonosporaceae</taxon>
        <taxon>Paractinoplanes</taxon>
    </lineage>
</organism>
<dbReference type="RefSeq" id="WP_215792188.1">
    <property type="nucleotide sequence ID" value="NZ_JAHKKG010000010.1"/>
</dbReference>
<dbReference type="SUPFAM" id="SSF53822">
    <property type="entry name" value="Periplasmic binding protein-like I"/>
    <property type="match status" value="1"/>
</dbReference>
<keyword evidence="7" id="KW-1185">Reference proteome</keyword>
<dbReference type="InterPro" id="IPR025997">
    <property type="entry name" value="SBP_2_dom"/>
</dbReference>
<dbReference type="EMBL" id="JAHKKG010000010">
    <property type="protein sequence ID" value="MBU2667931.1"/>
    <property type="molecule type" value="Genomic_DNA"/>
</dbReference>
<name>A0ABS5YWW9_9ACTN</name>
<accession>A0ABS5YWW9</accession>
<comment type="subcellular location">
    <subcellularLocation>
        <location evidence="1">Cell envelope</location>
    </subcellularLocation>
</comment>
<dbReference type="PROSITE" id="PS51257">
    <property type="entry name" value="PROKAR_LIPOPROTEIN"/>
    <property type="match status" value="1"/>
</dbReference>